<comment type="caution">
    <text evidence="1">The sequence shown here is derived from an EMBL/GenBank/DDBJ whole genome shotgun (WGS) entry which is preliminary data.</text>
</comment>
<dbReference type="AlphaFoldDB" id="A0A918CBX6"/>
<reference evidence="1" key="2">
    <citation type="submission" date="2020-09" db="EMBL/GenBank/DDBJ databases">
        <authorList>
            <person name="Sun Q."/>
            <person name="Ohkuma M."/>
        </authorList>
    </citation>
    <scope>NUCLEOTIDE SEQUENCE</scope>
    <source>
        <strain evidence="1">JCM 3346</strain>
    </source>
</reference>
<keyword evidence="2" id="KW-1185">Reference proteome</keyword>
<reference evidence="1" key="1">
    <citation type="journal article" date="2014" name="Int. J. Syst. Evol. Microbiol.">
        <title>Complete genome sequence of Corynebacterium casei LMG S-19264T (=DSM 44701T), isolated from a smear-ripened cheese.</title>
        <authorList>
            <consortium name="US DOE Joint Genome Institute (JGI-PGF)"/>
            <person name="Walter F."/>
            <person name="Albersmeier A."/>
            <person name="Kalinowski J."/>
            <person name="Ruckert C."/>
        </authorList>
    </citation>
    <scope>NUCLEOTIDE SEQUENCE</scope>
    <source>
        <strain evidence="1">JCM 3346</strain>
    </source>
</reference>
<protein>
    <submittedName>
        <fullName evidence="1">Uncharacterized protein</fullName>
    </submittedName>
</protein>
<organism evidence="1 2">
    <name type="scientific">Agromyces mediolanus</name>
    <name type="common">Corynebacterium mediolanum</name>
    <dbReference type="NCBI Taxonomy" id="41986"/>
    <lineage>
        <taxon>Bacteria</taxon>
        <taxon>Bacillati</taxon>
        <taxon>Actinomycetota</taxon>
        <taxon>Actinomycetes</taxon>
        <taxon>Micrococcales</taxon>
        <taxon>Microbacteriaceae</taxon>
        <taxon>Agromyces</taxon>
    </lineage>
</organism>
<sequence>MSQHHPYLVHAWPEHRWWVVSVPDLDAFAQVQRREEIGIAASELIAEWAPRSRQNAEYTLEVLDGPPAG</sequence>
<gene>
    <name evidence="1" type="ORF">GCM10010196_06500</name>
</gene>
<name>A0A918CBX6_AGRME</name>
<dbReference type="RefSeq" id="WP_189083852.1">
    <property type="nucleotide sequence ID" value="NZ_BMRJ01000001.1"/>
</dbReference>
<evidence type="ECO:0000313" key="1">
    <source>
        <dbReference type="EMBL" id="GGR16462.1"/>
    </source>
</evidence>
<accession>A0A918CBX6</accession>
<dbReference type="EMBL" id="BMRJ01000001">
    <property type="protein sequence ID" value="GGR16462.1"/>
    <property type="molecule type" value="Genomic_DNA"/>
</dbReference>
<dbReference type="Proteomes" id="UP000610303">
    <property type="component" value="Unassembled WGS sequence"/>
</dbReference>
<evidence type="ECO:0000313" key="2">
    <source>
        <dbReference type="Proteomes" id="UP000610303"/>
    </source>
</evidence>
<proteinExistence type="predicted"/>